<dbReference type="InterPro" id="IPR016688">
    <property type="entry name" value="MscS-like_plants/fungi"/>
</dbReference>
<comment type="similarity">
    <text evidence="2">Belongs to the MscS (TC 1.A.23) family.</text>
</comment>
<reference evidence="4" key="1">
    <citation type="submission" date="2022-06" db="EMBL/GenBank/DDBJ databases">
        <title>Uncovering the hologenomic basis of an extraordinary plant invasion.</title>
        <authorList>
            <person name="Bieker V.C."/>
            <person name="Martin M.D."/>
            <person name="Gilbert T."/>
            <person name="Hodgins K."/>
            <person name="Battlay P."/>
            <person name="Petersen B."/>
            <person name="Wilson J."/>
        </authorList>
    </citation>
    <scope>NUCLEOTIDE SEQUENCE</scope>
    <source>
        <strain evidence="4">AA19_3_7</strain>
        <tissue evidence="4">Leaf</tissue>
    </source>
</reference>
<name>A0AAD5D5K2_AMBAR</name>
<comment type="subcellular location">
    <subcellularLocation>
        <location evidence="1">Membrane</location>
        <topology evidence="1">Multi-pass membrane protein</topology>
    </subcellularLocation>
</comment>
<accession>A0AAD5D5K2</accession>
<dbReference type="PANTHER" id="PTHR31618">
    <property type="entry name" value="MECHANOSENSITIVE ION CHANNEL PROTEIN 5"/>
    <property type="match status" value="1"/>
</dbReference>
<evidence type="ECO:0000313" key="4">
    <source>
        <dbReference type="EMBL" id="KAI7752150.1"/>
    </source>
</evidence>
<organism evidence="4 5">
    <name type="scientific">Ambrosia artemisiifolia</name>
    <name type="common">Common ragweed</name>
    <dbReference type="NCBI Taxonomy" id="4212"/>
    <lineage>
        <taxon>Eukaryota</taxon>
        <taxon>Viridiplantae</taxon>
        <taxon>Streptophyta</taxon>
        <taxon>Embryophyta</taxon>
        <taxon>Tracheophyta</taxon>
        <taxon>Spermatophyta</taxon>
        <taxon>Magnoliopsida</taxon>
        <taxon>eudicotyledons</taxon>
        <taxon>Gunneridae</taxon>
        <taxon>Pentapetalae</taxon>
        <taxon>asterids</taxon>
        <taxon>campanulids</taxon>
        <taxon>Asterales</taxon>
        <taxon>Asteraceae</taxon>
        <taxon>Asteroideae</taxon>
        <taxon>Heliantheae alliance</taxon>
        <taxon>Heliantheae</taxon>
        <taxon>Ambrosia</taxon>
    </lineage>
</organism>
<sequence>MIVDEMSILTTVFMRHDNQKVIYPNSVLATKPIGNFSRSPAMGDEIAFSISISTPENKIKEMKKKIKEYVGKKSDFWFDDPTIVVIGVEDMNTLNMVVWPNHVVNHHDMSRRWERRSELILEMVKVFRDLDIDYTMPPLNVNVNHIGGMPKF</sequence>
<evidence type="ECO:0000256" key="1">
    <source>
        <dbReference type="ARBA" id="ARBA00004141"/>
    </source>
</evidence>
<gene>
    <name evidence="4" type="ORF">M8C21_020398</name>
</gene>
<dbReference type="Proteomes" id="UP001206925">
    <property type="component" value="Unassembled WGS sequence"/>
</dbReference>
<evidence type="ECO:0000259" key="3">
    <source>
        <dbReference type="Pfam" id="PF00924"/>
    </source>
</evidence>
<evidence type="ECO:0000256" key="2">
    <source>
        <dbReference type="ARBA" id="ARBA00008017"/>
    </source>
</evidence>
<evidence type="ECO:0000313" key="5">
    <source>
        <dbReference type="Proteomes" id="UP001206925"/>
    </source>
</evidence>
<dbReference type="PANTHER" id="PTHR31618:SF1">
    <property type="entry name" value="EF-HAND DOMAIN-CONTAINING PROTEIN"/>
    <property type="match status" value="1"/>
</dbReference>
<dbReference type="AlphaFoldDB" id="A0AAD5D5K2"/>
<dbReference type="Pfam" id="PF00924">
    <property type="entry name" value="MS_channel_2nd"/>
    <property type="match status" value="1"/>
</dbReference>
<dbReference type="GO" id="GO:0006820">
    <property type="term" value="P:monoatomic anion transport"/>
    <property type="evidence" value="ECO:0007669"/>
    <property type="project" value="TreeGrafter"/>
</dbReference>
<dbReference type="InterPro" id="IPR006685">
    <property type="entry name" value="MscS_channel_2nd"/>
</dbReference>
<dbReference type="GO" id="GO:0005886">
    <property type="term" value="C:plasma membrane"/>
    <property type="evidence" value="ECO:0007669"/>
    <property type="project" value="TreeGrafter"/>
</dbReference>
<keyword evidence="5" id="KW-1185">Reference proteome</keyword>
<comment type="caution">
    <text evidence="4">The sequence shown here is derived from an EMBL/GenBank/DDBJ whole genome shotgun (WGS) entry which is preliminary data.</text>
</comment>
<protein>
    <recommendedName>
        <fullName evidence="3">Mechanosensitive ion channel MscS domain-containing protein</fullName>
    </recommendedName>
</protein>
<feature type="domain" description="Mechanosensitive ion channel MscS" evidence="3">
    <location>
        <begin position="2"/>
        <end position="38"/>
    </location>
</feature>
<proteinExistence type="inferred from homology"/>
<dbReference type="EMBL" id="JAMZMK010005745">
    <property type="protein sequence ID" value="KAI7752150.1"/>
    <property type="molecule type" value="Genomic_DNA"/>
</dbReference>
<dbReference type="GO" id="GO:0008381">
    <property type="term" value="F:mechanosensitive monoatomic ion channel activity"/>
    <property type="evidence" value="ECO:0007669"/>
    <property type="project" value="TreeGrafter"/>
</dbReference>